<keyword evidence="1" id="KW-1133">Transmembrane helix</keyword>
<feature type="transmembrane region" description="Helical" evidence="1">
    <location>
        <begin position="24"/>
        <end position="43"/>
    </location>
</feature>
<name>A0A1I0AEJ5_THASX</name>
<evidence type="ECO:0000313" key="2">
    <source>
        <dbReference type="EMBL" id="SES92667.1"/>
    </source>
</evidence>
<evidence type="ECO:0000313" key="3">
    <source>
        <dbReference type="Proteomes" id="UP000199308"/>
    </source>
</evidence>
<protein>
    <submittedName>
        <fullName evidence="2">Uncharacterized protein</fullName>
    </submittedName>
</protein>
<organism evidence="2 3">
    <name type="scientific">Thalassotalea agarivorans</name>
    <name type="common">Thalassomonas agarivorans</name>
    <dbReference type="NCBI Taxonomy" id="349064"/>
    <lineage>
        <taxon>Bacteria</taxon>
        <taxon>Pseudomonadati</taxon>
        <taxon>Pseudomonadota</taxon>
        <taxon>Gammaproteobacteria</taxon>
        <taxon>Alteromonadales</taxon>
        <taxon>Colwelliaceae</taxon>
        <taxon>Thalassotalea</taxon>
    </lineage>
</organism>
<gene>
    <name evidence="2" type="ORF">SAMN05660429_00680</name>
</gene>
<dbReference type="AlphaFoldDB" id="A0A1I0AEJ5"/>
<keyword evidence="1" id="KW-0472">Membrane</keyword>
<dbReference type="EMBL" id="FOHK01000003">
    <property type="protein sequence ID" value="SES92667.1"/>
    <property type="molecule type" value="Genomic_DNA"/>
</dbReference>
<keyword evidence="3" id="KW-1185">Reference proteome</keyword>
<dbReference type="Proteomes" id="UP000199308">
    <property type="component" value="Unassembled WGS sequence"/>
</dbReference>
<dbReference type="STRING" id="349064.SAMN05660429_00680"/>
<evidence type="ECO:0000256" key="1">
    <source>
        <dbReference type="SAM" id="Phobius"/>
    </source>
</evidence>
<sequence length="64" mass="7552">MKSPADAGLFLLIALFKQFILKHWYLFISLLIVHFVNSLLMFGQYKRKANTKKERQQLGRSHES</sequence>
<accession>A0A1I0AEJ5</accession>
<proteinExistence type="predicted"/>
<keyword evidence="1" id="KW-0812">Transmembrane</keyword>
<reference evidence="2 3" key="1">
    <citation type="submission" date="2016-10" db="EMBL/GenBank/DDBJ databases">
        <authorList>
            <person name="de Groot N.N."/>
        </authorList>
    </citation>
    <scope>NUCLEOTIDE SEQUENCE [LARGE SCALE GENOMIC DNA]</scope>
    <source>
        <strain evidence="2 3">DSM 19706</strain>
    </source>
</reference>